<dbReference type="STRING" id="44941.A0A397ULA2"/>
<dbReference type="InterPro" id="IPR011009">
    <property type="entry name" value="Kinase-like_dom_sf"/>
</dbReference>
<dbReference type="GO" id="GO:0004674">
    <property type="term" value="F:protein serine/threonine kinase activity"/>
    <property type="evidence" value="ECO:0007669"/>
    <property type="project" value="TreeGrafter"/>
</dbReference>
<keyword evidence="2" id="KW-0808">Transferase</keyword>
<gene>
    <name evidence="2" type="ORF">C2G38_2146154</name>
</gene>
<dbReference type="Pfam" id="PF07714">
    <property type="entry name" value="PK_Tyr_Ser-Thr"/>
    <property type="match status" value="1"/>
</dbReference>
<dbReference type="PROSITE" id="PS50011">
    <property type="entry name" value="PROTEIN_KINASE_DOM"/>
    <property type="match status" value="1"/>
</dbReference>
<dbReference type="Proteomes" id="UP000266673">
    <property type="component" value="Unassembled WGS sequence"/>
</dbReference>
<reference evidence="2 3" key="1">
    <citation type="submission" date="2018-06" db="EMBL/GenBank/DDBJ databases">
        <title>Comparative genomics reveals the genomic features of Rhizophagus irregularis, R. cerebriforme, R. diaphanum and Gigaspora rosea, and their symbiotic lifestyle signature.</title>
        <authorList>
            <person name="Morin E."/>
            <person name="San Clemente H."/>
            <person name="Chen E.C.H."/>
            <person name="De La Providencia I."/>
            <person name="Hainaut M."/>
            <person name="Kuo A."/>
            <person name="Kohler A."/>
            <person name="Murat C."/>
            <person name="Tang N."/>
            <person name="Roy S."/>
            <person name="Loubradou J."/>
            <person name="Henrissat B."/>
            <person name="Grigoriev I.V."/>
            <person name="Corradi N."/>
            <person name="Roux C."/>
            <person name="Martin F.M."/>
        </authorList>
    </citation>
    <scope>NUCLEOTIDE SEQUENCE [LARGE SCALE GENOMIC DNA]</scope>
    <source>
        <strain evidence="2 3">DAOM 194757</strain>
    </source>
</reference>
<name>A0A397ULA2_9GLOM</name>
<dbReference type="SUPFAM" id="SSF56112">
    <property type="entry name" value="Protein kinase-like (PK-like)"/>
    <property type="match status" value="1"/>
</dbReference>
<dbReference type="EMBL" id="QKWP01001271">
    <property type="protein sequence ID" value="RIB10271.1"/>
    <property type="molecule type" value="Genomic_DNA"/>
</dbReference>
<evidence type="ECO:0000313" key="2">
    <source>
        <dbReference type="EMBL" id="RIB10271.1"/>
    </source>
</evidence>
<organism evidence="2 3">
    <name type="scientific">Gigaspora rosea</name>
    <dbReference type="NCBI Taxonomy" id="44941"/>
    <lineage>
        <taxon>Eukaryota</taxon>
        <taxon>Fungi</taxon>
        <taxon>Fungi incertae sedis</taxon>
        <taxon>Mucoromycota</taxon>
        <taxon>Glomeromycotina</taxon>
        <taxon>Glomeromycetes</taxon>
        <taxon>Diversisporales</taxon>
        <taxon>Gigasporaceae</taxon>
        <taxon>Gigaspora</taxon>
    </lineage>
</organism>
<dbReference type="GO" id="GO:0005524">
    <property type="term" value="F:ATP binding"/>
    <property type="evidence" value="ECO:0007669"/>
    <property type="project" value="InterPro"/>
</dbReference>
<dbReference type="InterPro" id="IPR001245">
    <property type="entry name" value="Ser-Thr/Tyr_kinase_cat_dom"/>
</dbReference>
<dbReference type="InterPro" id="IPR051681">
    <property type="entry name" value="Ser/Thr_Kinases-Pseudokinases"/>
</dbReference>
<protein>
    <submittedName>
        <fullName evidence="2">Kinase-like domain-containing protein</fullName>
    </submittedName>
</protein>
<feature type="domain" description="Protein kinase" evidence="1">
    <location>
        <begin position="1"/>
        <end position="232"/>
    </location>
</feature>
<dbReference type="AlphaFoldDB" id="A0A397ULA2"/>
<dbReference type="PANTHER" id="PTHR44329:SF289">
    <property type="entry name" value="SERINE_THREONINE-PROTEIN KINASE VIK"/>
    <property type="match status" value="1"/>
</dbReference>
<keyword evidence="3" id="KW-1185">Reference proteome</keyword>
<sequence length="232" mass="26617">MEYVQFASKLTHLRLGVKHVIFKKLYNIQKIGKGGFGIVFSAMWLDGKKVVSSGYTKSRMPSCMVALKTLSGSQKNFLKEFKNYTEFRLMGSNLKELYWKSKLKQLVDISRNLIKVHEAEYAHGDFHSGNILQHQHINGDLISYIADLGLSRKKDESEDGVYGVLPYVAPEVLNKRAYTIAADIYSFGIIMTEMSTGRPPHYDLSMMERWLFKYVTDYVQNLLKAHLNAIFN</sequence>
<dbReference type="InterPro" id="IPR000719">
    <property type="entry name" value="Prot_kinase_dom"/>
</dbReference>
<dbReference type="OrthoDB" id="2409482at2759"/>
<keyword evidence="2" id="KW-0418">Kinase</keyword>
<evidence type="ECO:0000313" key="3">
    <source>
        <dbReference type="Proteomes" id="UP000266673"/>
    </source>
</evidence>
<accession>A0A397ULA2</accession>
<proteinExistence type="predicted"/>
<evidence type="ECO:0000259" key="1">
    <source>
        <dbReference type="PROSITE" id="PS50011"/>
    </source>
</evidence>
<dbReference type="Gene3D" id="1.10.510.10">
    <property type="entry name" value="Transferase(Phosphotransferase) domain 1"/>
    <property type="match status" value="1"/>
</dbReference>
<comment type="caution">
    <text evidence="2">The sequence shown here is derived from an EMBL/GenBank/DDBJ whole genome shotgun (WGS) entry which is preliminary data.</text>
</comment>
<dbReference type="PANTHER" id="PTHR44329">
    <property type="entry name" value="SERINE/THREONINE-PROTEIN KINASE TNNI3K-RELATED"/>
    <property type="match status" value="1"/>
</dbReference>